<gene>
    <name evidence="1" type="ORF">CONCODRAFT_83635</name>
</gene>
<organism evidence="1 2">
    <name type="scientific">Conidiobolus coronatus (strain ATCC 28846 / CBS 209.66 / NRRL 28638)</name>
    <name type="common">Delacroixia coronata</name>
    <dbReference type="NCBI Taxonomy" id="796925"/>
    <lineage>
        <taxon>Eukaryota</taxon>
        <taxon>Fungi</taxon>
        <taxon>Fungi incertae sedis</taxon>
        <taxon>Zoopagomycota</taxon>
        <taxon>Entomophthoromycotina</taxon>
        <taxon>Entomophthoromycetes</taxon>
        <taxon>Entomophthorales</taxon>
        <taxon>Ancylistaceae</taxon>
        <taxon>Conidiobolus</taxon>
    </lineage>
</organism>
<name>A0A137PDX9_CONC2</name>
<protein>
    <recommendedName>
        <fullName evidence="3">Type I restriction enzyme R protein N-terminal domain-containing protein</fullName>
    </recommendedName>
</protein>
<keyword evidence="2" id="KW-1185">Reference proteome</keyword>
<dbReference type="AlphaFoldDB" id="A0A137PDX9"/>
<proteinExistence type="predicted"/>
<reference evidence="1 2" key="1">
    <citation type="journal article" date="2015" name="Genome Biol. Evol.">
        <title>Phylogenomic analyses indicate that early fungi evolved digesting cell walls of algal ancestors of land plants.</title>
        <authorList>
            <person name="Chang Y."/>
            <person name="Wang S."/>
            <person name="Sekimoto S."/>
            <person name="Aerts A.L."/>
            <person name="Choi C."/>
            <person name="Clum A."/>
            <person name="LaButti K.M."/>
            <person name="Lindquist E.A."/>
            <person name="Yee Ngan C."/>
            <person name="Ohm R.A."/>
            <person name="Salamov A.A."/>
            <person name="Grigoriev I.V."/>
            <person name="Spatafora J.W."/>
            <person name="Berbee M.L."/>
        </authorList>
    </citation>
    <scope>NUCLEOTIDE SEQUENCE [LARGE SCALE GENOMIC DNA]</scope>
    <source>
        <strain evidence="1 2">NRRL 28638</strain>
    </source>
</reference>
<dbReference type="Proteomes" id="UP000070444">
    <property type="component" value="Unassembled WGS sequence"/>
</dbReference>
<accession>A0A137PDX9</accession>
<dbReference type="EMBL" id="KQ964440">
    <property type="protein sequence ID" value="KXN73172.1"/>
    <property type="molecule type" value="Genomic_DNA"/>
</dbReference>
<evidence type="ECO:0008006" key="3">
    <source>
        <dbReference type="Google" id="ProtNLM"/>
    </source>
</evidence>
<evidence type="ECO:0000313" key="2">
    <source>
        <dbReference type="Proteomes" id="UP000070444"/>
    </source>
</evidence>
<evidence type="ECO:0000313" key="1">
    <source>
        <dbReference type="EMBL" id="KXN73172.1"/>
    </source>
</evidence>
<sequence>MDRLINKIHIYRNSANLYETDITNVVNAMLELAEKTWINGYSVKDEIIMASLGGIVPQFLRLKKADKAIFQDETPIIRISQDRDDKYEIPVLVIECKTETHLHKQGYEKCVRQLAKYVVAGEFPTGMLITEQRAKVFQLNEAGLGMAPRQNLGWDYPELTTDLPELVEFIRGL</sequence>